<evidence type="ECO:0000313" key="3">
    <source>
        <dbReference type="EMBL" id="SDP18186.1"/>
    </source>
</evidence>
<dbReference type="PANTHER" id="PTHR39428:SF3">
    <property type="entry name" value="DEAZAFLAVIN-DEPENDENT NITROREDUCTASE"/>
    <property type="match status" value="1"/>
</dbReference>
<dbReference type="SUPFAM" id="SSF50475">
    <property type="entry name" value="FMN-binding split barrel"/>
    <property type="match status" value="1"/>
</dbReference>
<dbReference type="PANTHER" id="PTHR39428">
    <property type="entry name" value="F420H(2)-DEPENDENT QUINONE REDUCTASE RV1261C"/>
    <property type="match status" value="1"/>
</dbReference>
<dbReference type="GO" id="GO:0070967">
    <property type="term" value="F:coenzyme F420 binding"/>
    <property type="evidence" value="ECO:0007669"/>
    <property type="project" value="TreeGrafter"/>
</dbReference>
<gene>
    <name evidence="3" type="ORF">SAMN05192558_10743</name>
</gene>
<dbReference type="OrthoDB" id="8225825at2"/>
<name>A0A1H0QN68_9PSEU</name>
<comment type="similarity">
    <text evidence="1">Belongs to the F420H(2)-dependent quinone reductase family.</text>
</comment>
<evidence type="ECO:0000313" key="4">
    <source>
        <dbReference type="Proteomes" id="UP000199651"/>
    </source>
</evidence>
<sequence length="141" mass="15730">MTEITDSSTGWVARHIQRYVETDGADGYLFNGYPTLLLTTRGRKSGQLRRTALIFGESDGRYLLVASNGGAVKHPAWYLNLAADPEVTVQIRGEVFAARARTATPEEKPELWAAMVEVFPTYASYQRKSPRDIPVVVLERV</sequence>
<dbReference type="STRING" id="504798.SAMN05421871_10442"/>
<dbReference type="GO" id="GO:0005886">
    <property type="term" value="C:plasma membrane"/>
    <property type="evidence" value="ECO:0007669"/>
    <property type="project" value="TreeGrafter"/>
</dbReference>
<dbReference type="NCBIfam" id="TIGR00026">
    <property type="entry name" value="hi_GC_TIGR00026"/>
    <property type="match status" value="1"/>
</dbReference>
<evidence type="ECO:0000256" key="2">
    <source>
        <dbReference type="ARBA" id="ARBA00049106"/>
    </source>
</evidence>
<dbReference type="GO" id="GO:0016491">
    <property type="term" value="F:oxidoreductase activity"/>
    <property type="evidence" value="ECO:0007669"/>
    <property type="project" value="InterPro"/>
</dbReference>
<dbReference type="InterPro" id="IPR004378">
    <property type="entry name" value="F420H2_quin_Rdtase"/>
</dbReference>
<comment type="catalytic activity">
    <reaction evidence="2">
        <text>oxidized coenzyme F420-(gamma-L-Glu)(n) + a quinol + H(+) = reduced coenzyme F420-(gamma-L-Glu)(n) + a quinone</text>
        <dbReference type="Rhea" id="RHEA:39663"/>
        <dbReference type="Rhea" id="RHEA-COMP:12939"/>
        <dbReference type="Rhea" id="RHEA-COMP:14378"/>
        <dbReference type="ChEBI" id="CHEBI:15378"/>
        <dbReference type="ChEBI" id="CHEBI:24646"/>
        <dbReference type="ChEBI" id="CHEBI:132124"/>
        <dbReference type="ChEBI" id="CHEBI:133980"/>
        <dbReference type="ChEBI" id="CHEBI:139511"/>
    </reaction>
</comment>
<accession>A0A1H0QN68</accession>
<dbReference type="Proteomes" id="UP000199651">
    <property type="component" value="Unassembled WGS sequence"/>
</dbReference>
<dbReference type="EMBL" id="FNJB01000007">
    <property type="protein sequence ID" value="SDP18186.1"/>
    <property type="molecule type" value="Genomic_DNA"/>
</dbReference>
<protein>
    <submittedName>
        <fullName evidence="3">Deazaflavin-dependent oxidoreductase, nitroreductase family</fullName>
    </submittedName>
</protein>
<organism evidence="3 4">
    <name type="scientific">Actinokineospora alba</name>
    <dbReference type="NCBI Taxonomy" id="504798"/>
    <lineage>
        <taxon>Bacteria</taxon>
        <taxon>Bacillati</taxon>
        <taxon>Actinomycetota</taxon>
        <taxon>Actinomycetes</taxon>
        <taxon>Pseudonocardiales</taxon>
        <taxon>Pseudonocardiaceae</taxon>
        <taxon>Actinokineospora</taxon>
    </lineage>
</organism>
<dbReference type="Gene3D" id="2.30.110.10">
    <property type="entry name" value="Electron Transport, Fmn-binding Protein, Chain A"/>
    <property type="match status" value="1"/>
</dbReference>
<keyword evidence="4" id="KW-1185">Reference proteome</keyword>
<dbReference type="RefSeq" id="WP_091377207.1">
    <property type="nucleotide sequence ID" value="NZ_FNDV01000004.1"/>
</dbReference>
<reference evidence="4" key="1">
    <citation type="submission" date="2016-10" db="EMBL/GenBank/DDBJ databases">
        <authorList>
            <person name="Varghese N."/>
            <person name="Submissions S."/>
        </authorList>
    </citation>
    <scope>NUCLEOTIDE SEQUENCE [LARGE SCALE GENOMIC DNA]</scope>
    <source>
        <strain evidence="4">IBRC-M 10655</strain>
    </source>
</reference>
<dbReference type="InterPro" id="IPR012349">
    <property type="entry name" value="Split_barrel_FMN-bd"/>
</dbReference>
<dbReference type="AlphaFoldDB" id="A0A1H0QN68"/>
<proteinExistence type="inferred from homology"/>
<evidence type="ECO:0000256" key="1">
    <source>
        <dbReference type="ARBA" id="ARBA00008710"/>
    </source>
</evidence>
<dbReference type="Pfam" id="PF04075">
    <property type="entry name" value="F420H2_quin_red"/>
    <property type="match status" value="1"/>
</dbReference>